<gene>
    <name evidence="1" type="ORF">GH811_16915</name>
</gene>
<evidence type="ECO:0000313" key="1">
    <source>
        <dbReference type="EMBL" id="MBC3901294.1"/>
    </source>
</evidence>
<evidence type="ECO:0000313" key="2">
    <source>
        <dbReference type="Proteomes" id="UP000622405"/>
    </source>
</evidence>
<dbReference type="RefSeq" id="WP_186895359.1">
    <property type="nucleotide sequence ID" value="NZ_WJBE01000024.1"/>
</dbReference>
<comment type="caution">
    <text evidence="1">The sequence shown here is derived from an EMBL/GenBank/DDBJ whole genome shotgun (WGS) entry which is preliminary data.</text>
</comment>
<accession>A0ABR6Z1J6</accession>
<reference evidence="1 2" key="1">
    <citation type="journal article" date="2020" name="mSystems">
        <title>Defining Genomic and Predicted Metabolic Features of the Acetobacterium Genus.</title>
        <authorList>
            <person name="Ross D.E."/>
            <person name="Marshall C.W."/>
            <person name="Gulliver D."/>
            <person name="May H.D."/>
            <person name="Norman R.S."/>
        </authorList>
    </citation>
    <scope>NUCLEOTIDE SEQUENCE [LARGE SCALE GENOMIC DNA]</scope>
    <source>
        <strain evidence="1 2">DSM 4132</strain>
    </source>
</reference>
<protein>
    <recommendedName>
        <fullName evidence="3">YopX protein domain-containing protein</fullName>
    </recommendedName>
</protein>
<name>A0ABR6Z1J6_9FIRM</name>
<proteinExistence type="predicted"/>
<evidence type="ECO:0008006" key="3">
    <source>
        <dbReference type="Google" id="ProtNLM"/>
    </source>
</evidence>
<sequence>MYYLRKQPYEATIPALPKTDGSFIPERKYVTDDRAIYVHPNYSRYYRGKFRGIDGKYQGMEVYQCKTLKRILQLRQSAFNYSGEWFDVYDENGQVDISGMMPDKDSIYPEE</sequence>
<dbReference type="EMBL" id="WJBE01000024">
    <property type="protein sequence ID" value="MBC3901294.1"/>
    <property type="molecule type" value="Genomic_DNA"/>
</dbReference>
<keyword evidence="2" id="KW-1185">Reference proteome</keyword>
<organism evidence="1 2">
    <name type="scientific">Acetobacterium malicum</name>
    <dbReference type="NCBI Taxonomy" id="52692"/>
    <lineage>
        <taxon>Bacteria</taxon>
        <taxon>Bacillati</taxon>
        <taxon>Bacillota</taxon>
        <taxon>Clostridia</taxon>
        <taxon>Eubacteriales</taxon>
        <taxon>Eubacteriaceae</taxon>
        <taxon>Acetobacterium</taxon>
    </lineage>
</organism>
<dbReference type="Proteomes" id="UP000622405">
    <property type="component" value="Unassembled WGS sequence"/>
</dbReference>